<dbReference type="CDD" id="cd11333">
    <property type="entry name" value="AmyAc_SI_OligoGlu_DGase"/>
    <property type="match status" value="1"/>
</dbReference>
<organism evidence="5 6">
    <name type="scientific">Clostridium saudiense</name>
    <dbReference type="NCBI Taxonomy" id="1414720"/>
    <lineage>
        <taxon>Bacteria</taxon>
        <taxon>Bacillati</taxon>
        <taxon>Bacillota</taxon>
        <taxon>Clostridia</taxon>
        <taxon>Eubacteriales</taxon>
        <taxon>Clostridiaceae</taxon>
        <taxon>Clostridium</taxon>
    </lineage>
</organism>
<dbReference type="PANTHER" id="PTHR10357">
    <property type="entry name" value="ALPHA-AMYLASE FAMILY MEMBER"/>
    <property type="match status" value="1"/>
</dbReference>
<dbReference type="Gene3D" id="3.20.20.80">
    <property type="entry name" value="Glycosidases"/>
    <property type="match status" value="1"/>
</dbReference>
<dbReference type="InterPro" id="IPR056300">
    <property type="entry name" value="SusG-like_C"/>
</dbReference>
<evidence type="ECO:0000256" key="1">
    <source>
        <dbReference type="ARBA" id="ARBA00008061"/>
    </source>
</evidence>
<dbReference type="RefSeq" id="WP_195516226.1">
    <property type="nucleotide sequence ID" value="NZ_JACJLL010000062.1"/>
</dbReference>
<accession>A0ABS2FGX9</accession>
<evidence type="ECO:0000313" key="6">
    <source>
        <dbReference type="Proteomes" id="UP000767334"/>
    </source>
</evidence>
<dbReference type="InterPro" id="IPR013780">
    <property type="entry name" value="Glyco_hydro_b"/>
</dbReference>
<keyword evidence="2" id="KW-0378">Hydrolase</keyword>
<evidence type="ECO:0000313" key="5">
    <source>
        <dbReference type="EMBL" id="MBM6819788.1"/>
    </source>
</evidence>
<protein>
    <submittedName>
        <fullName evidence="5">Alpha-glucosidase</fullName>
    </submittedName>
</protein>
<gene>
    <name evidence="5" type="ORF">H6A19_10645</name>
</gene>
<reference evidence="5 6" key="1">
    <citation type="journal article" date="2021" name="Sci. Rep.">
        <title>The distribution of antibiotic resistance genes in chicken gut microbiota commensals.</title>
        <authorList>
            <person name="Juricova H."/>
            <person name="Matiasovicova J."/>
            <person name="Kubasova T."/>
            <person name="Cejkova D."/>
            <person name="Rychlik I."/>
        </authorList>
    </citation>
    <scope>NUCLEOTIDE SEQUENCE [LARGE SCALE GENOMIC DNA]</scope>
    <source>
        <strain evidence="5 6">An435</strain>
    </source>
</reference>
<keyword evidence="6" id="KW-1185">Reference proteome</keyword>
<dbReference type="Pfam" id="PF00128">
    <property type="entry name" value="Alpha-amylase"/>
    <property type="match status" value="1"/>
</dbReference>
<sequence>MERQWWHSSVVYQIYPRSFNDSNGDGIGDINGIREKLDYLKELGIDVIWLSPVYKSPNDDNGYDISDYCDIMDEFGTMEDMDNLLKEANERGIKILMDLVVNHTSDEHKWFIEAKKSKDNEYRDYYIWRDPVDGHEPNDLGSTFSGSAWQYDETTGQYYLHLFSKKQPDLNWENENVRSEVYKMMNFWVDKGIGGFRMDVIDLIGKVPDEMITGNGPKLHEYLQEMNKAALEGNDLLTVGETWGATPEVAKLYSNPERKELSMVFQFEHIGLDQIEGKEKWDLKELELLDLKKVLSKWQTELEGQGWNSLFWNNHDLPRIVSRWGNDKEYRVLSAKMFATLLHGMKGTPYIYQGEELGMTNVKFEDINEYNDIESLNMYKDRLSKGYTHDEIMESIYAKGRDNARTPMQWDSTENAGFTTGTPWIAVNKNYNEINAKQCLQDENSIFHHYRKLIDIRKNNDTIIYGDYSLLCPEDKNIFAYTRELNGDKILVVCNFYDKEVTFSFDGEFNHADILLSNYKDSSTLIEKLNLRPYEAIMFRIK</sequence>
<proteinExistence type="inferred from homology"/>
<comment type="similarity">
    <text evidence="1">Belongs to the glycosyl hydrolase 13 family.</text>
</comment>
<dbReference type="InterPro" id="IPR006047">
    <property type="entry name" value="GH13_cat_dom"/>
</dbReference>
<keyword evidence="3" id="KW-0326">Glycosidase</keyword>
<evidence type="ECO:0000256" key="2">
    <source>
        <dbReference type="ARBA" id="ARBA00022801"/>
    </source>
</evidence>
<evidence type="ECO:0000259" key="4">
    <source>
        <dbReference type="SMART" id="SM00642"/>
    </source>
</evidence>
<dbReference type="InterPro" id="IPR045857">
    <property type="entry name" value="O16G_dom_2"/>
</dbReference>
<comment type="caution">
    <text evidence="5">The sequence shown here is derived from an EMBL/GenBank/DDBJ whole genome shotgun (WGS) entry which is preliminary data.</text>
</comment>
<dbReference type="Gene3D" id="3.90.400.10">
    <property type="entry name" value="Oligo-1,6-glucosidase, Domain 2"/>
    <property type="match status" value="1"/>
</dbReference>
<dbReference type="InterPro" id="IPR017853">
    <property type="entry name" value="GH"/>
</dbReference>
<name>A0ABS2FGX9_9CLOT</name>
<dbReference type="SUPFAM" id="SSF51445">
    <property type="entry name" value="(Trans)glycosidases"/>
    <property type="match status" value="1"/>
</dbReference>
<dbReference type="Gene3D" id="2.60.40.1180">
    <property type="entry name" value="Golgi alpha-mannosidase II"/>
    <property type="match status" value="1"/>
</dbReference>
<feature type="domain" description="Glycosyl hydrolase family 13 catalytic" evidence="4">
    <location>
        <begin position="13"/>
        <end position="405"/>
    </location>
</feature>
<dbReference type="Proteomes" id="UP000767334">
    <property type="component" value="Unassembled WGS sequence"/>
</dbReference>
<dbReference type="PANTHER" id="PTHR10357:SF184">
    <property type="entry name" value="OLIGO-1,6-GLUCOSIDASE 1"/>
    <property type="match status" value="1"/>
</dbReference>
<dbReference type="EMBL" id="JACJLL010000062">
    <property type="protein sequence ID" value="MBM6819788.1"/>
    <property type="molecule type" value="Genomic_DNA"/>
</dbReference>
<dbReference type="Pfam" id="PF23915">
    <property type="entry name" value="SusG_C"/>
    <property type="match status" value="1"/>
</dbReference>
<evidence type="ECO:0000256" key="3">
    <source>
        <dbReference type="ARBA" id="ARBA00023295"/>
    </source>
</evidence>
<dbReference type="SMART" id="SM00642">
    <property type="entry name" value="Aamy"/>
    <property type="match status" value="1"/>
</dbReference>
<dbReference type="SUPFAM" id="SSF51011">
    <property type="entry name" value="Glycosyl hydrolase domain"/>
    <property type="match status" value="1"/>
</dbReference>
<dbReference type="NCBIfam" id="NF008183">
    <property type="entry name" value="PRK10933.1"/>
    <property type="match status" value="1"/>
</dbReference>